<dbReference type="CDD" id="cd13686">
    <property type="entry name" value="GluR_Plant"/>
    <property type="match status" value="1"/>
</dbReference>
<keyword evidence="10" id="KW-0325">Glycoprotein</keyword>
<feature type="disulfide bond" evidence="14">
    <location>
        <begin position="755"/>
        <end position="809"/>
    </location>
</feature>
<keyword evidence="6 16" id="KW-1133">Transmembrane helix</keyword>
<feature type="compositionally biased region" description="Basic and acidic residues" evidence="15">
    <location>
        <begin position="923"/>
        <end position="932"/>
    </location>
</feature>
<feature type="compositionally biased region" description="Basic and acidic residues" evidence="15">
    <location>
        <begin position="900"/>
        <end position="915"/>
    </location>
</feature>
<evidence type="ECO:0000256" key="2">
    <source>
        <dbReference type="ARBA" id="ARBA00008685"/>
    </source>
</evidence>
<comment type="function">
    <text evidence="13">Glutamate-gated receptor that probably acts as non-selective cation channel.</text>
</comment>
<keyword evidence="20" id="KW-1185">Reference proteome</keyword>
<dbReference type="Gene3D" id="3.40.190.10">
    <property type="entry name" value="Periplasmic binding protein-like II"/>
    <property type="match status" value="3"/>
</dbReference>
<keyword evidence="5 17" id="KW-0732">Signal</keyword>
<dbReference type="FunFam" id="3.40.50.2300:FF:000081">
    <property type="entry name" value="Glutamate receptor"/>
    <property type="match status" value="1"/>
</dbReference>
<dbReference type="SMART" id="SM00079">
    <property type="entry name" value="PBPe"/>
    <property type="match status" value="1"/>
</dbReference>
<evidence type="ECO:0000256" key="6">
    <source>
        <dbReference type="ARBA" id="ARBA00022989"/>
    </source>
</evidence>
<feature type="signal peptide" evidence="17">
    <location>
        <begin position="1"/>
        <end position="19"/>
    </location>
</feature>
<dbReference type="FunFam" id="1.10.287.70:FF:000037">
    <property type="entry name" value="Glutamate receptor"/>
    <property type="match status" value="1"/>
</dbReference>
<dbReference type="InterPro" id="IPR001320">
    <property type="entry name" value="Iontro_rcpt_C"/>
</dbReference>
<dbReference type="SUPFAM" id="SSF53850">
    <property type="entry name" value="Periplasmic binding protein-like II"/>
    <property type="match status" value="1"/>
</dbReference>
<evidence type="ECO:0000256" key="1">
    <source>
        <dbReference type="ARBA" id="ARBA00004141"/>
    </source>
</evidence>
<dbReference type="Gene3D" id="3.40.50.2300">
    <property type="match status" value="2"/>
</dbReference>
<proteinExistence type="inferred from homology"/>
<feature type="compositionally biased region" description="Polar residues" evidence="15">
    <location>
        <begin position="933"/>
        <end position="945"/>
    </location>
</feature>
<dbReference type="EMBL" id="CAMGYJ010000009">
    <property type="protein sequence ID" value="CAI0474224.1"/>
    <property type="molecule type" value="Genomic_DNA"/>
</dbReference>
<evidence type="ECO:0000256" key="5">
    <source>
        <dbReference type="ARBA" id="ARBA00022729"/>
    </source>
</evidence>
<dbReference type="InterPro" id="IPR028082">
    <property type="entry name" value="Peripla_BP_I"/>
</dbReference>
<evidence type="ECO:0000256" key="9">
    <source>
        <dbReference type="ARBA" id="ARBA00023170"/>
    </source>
</evidence>
<evidence type="ECO:0000256" key="17">
    <source>
        <dbReference type="SAM" id="SignalP"/>
    </source>
</evidence>
<keyword evidence="12 13" id="KW-0407">Ion channel</keyword>
<dbReference type="FunFam" id="3.40.190.10:FF:000054">
    <property type="entry name" value="Glutamate receptor"/>
    <property type="match status" value="1"/>
</dbReference>
<dbReference type="InterPro" id="IPR017103">
    <property type="entry name" value="Iontropic_Glu_rcpt_pln"/>
</dbReference>
<dbReference type="Pfam" id="PF01094">
    <property type="entry name" value="ANF_receptor"/>
    <property type="match status" value="1"/>
</dbReference>
<dbReference type="GO" id="GO:1901701">
    <property type="term" value="P:cellular response to oxygen-containing compound"/>
    <property type="evidence" value="ECO:0007669"/>
    <property type="project" value="UniProtKB-ARBA"/>
</dbReference>
<evidence type="ECO:0000256" key="10">
    <source>
        <dbReference type="ARBA" id="ARBA00023180"/>
    </source>
</evidence>
<evidence type="ECO:0000256" key="16">
    <source>
        <dbReference type="SAM" id="Phobius"/>
    </source>
</evidence>
<keyword evidence="7 13" id="KW-0406">Ion transport</keyword>
<keyword evidence="8 13" id="KW-0472">Membrane</keyword>
<dbReference type="SUPFAM" id="SSF53822">
    <property type="entry name" value="Periplasmic binding protein-like I"/>
    <property type="match status" value="1"/>
</dbReference>
<evidence type="ECO:0000256" key="7">
    <source>
        <dbReference type="ARBA" id="ARBA00023065"/>
    </source>
</evidence>
<evidence type="ECO:0000256" key="11">
    <source>
        <dbReference type="ARBA" id="ARBA00023286"/>
    </source>
</evidence>
<dbReference type="GO" id="GO:0016020">
    <property type="term" value="C:membrane"/>
    <property type="evidence" value="ECO:0007669"/>
    <property type="project" value="UniProtKB-SubCell"/>
</dbReference>
<evidence type="ECO:0000256" key="15">
    <source>
        <dbReference type="SAM" id="MobiDB-lite"/>
    </source>
</evidence>
<evidence type="ECO:0000256" key="4">
    <source>
        <dbReference type="ARBA" id="ARBA00022692"/>
    </source>
</evidence>
<dbReference type="CDD" id="cd19990">
    <property type="entry name" value="PBP1_GABAb_receptor_plant"/>
    <property type="match status" value="1"/>
</dbReference>
<evidence type="ECO:0000313" key="19">
    <source>
        <dbReference type="EMBL" id="CAI0474224.1"/>
    </source>
</evidence>
<feature type="chain" id="PRO_5043527371" description="Glutamate receptor" evidence="17">
    <location>
        <begin position="20"/>
        <end position="945"/>
    </location>
</feature>
<dbReference type="InterPro" id="IPR001828">
    <property type="entry name" value="ANF_lig-bd_rcpt"/>
</dbReference>
<dbReference type="AlphaFoldDB" id="A0AAV0PSZ4"/>
<dbReference type="InterPro" id="IPR015683">
    <property type="entry name" value="Ionotropic_Glu_rcpt"/>
</dbReference>
<dbReference type="Gene3D" id="1.10.287.70">
    <property type="match status" value="1"/>
</dbReference>
<reference evidence="19" key="1">
    <citation type="submission" date="2022-08" db="EMBL/GenBank/DDBJ databases">
        <authorList>
            <person name="Gutierrez-Valencia J."/>
        </authorList>
    </citation>
    <scope>NUCLEOTIDE SEQUENCE</scope>
</reference>
<feature type="region of interest" description="Disordered" evidence="15">
    <location>
        <begin position="900"/>
        <end position="945"/>
    </location>
</feature>
<comment type="subcellular location">
    <subcellularLocation>
        <location evidence="1">Membrane</location>
        <topology evidence="1">Multi-pass membrane protein</topology>
    </subcellularLocation>
</comment>
<evidence type="ECO:0000259" key="18">
    <source>
        <dbReference type="SMART" id="SM00079"/>
    </source>
</evidence>
<dbReference type="PANTHER" id="PTHR18966">
    <property type="entry name" value="IONOTROPIC GLUTAMATE RECEPTOR"/>
    <property type="match status" value="1"/>
</dbReference>
<dbReference type="GO" id="GO:0009611">
    <property type="term" value="P:response to wounding"/>
    <property type="evidence" value="ECO:0007669"/>
    <property type="project" value="UniProtKB-ARBA"/>
</dbReference>
<dbReference type="FunFam" id="3.40.190.10:FF:000175">
    <property type="entry name" value="Glutamate receptor"/>
    <property type="match status" value="1"/>
</dbReference>
<evidence type="ECO:0000256" key="12">
    <source>
        <dbReference type="ARBA" id="ARBA00023303"/>
    </source>
</evidence>
<gene>
    <name evidence="19" type="ORF">LITE_LOCUS39954</name>
</gene>
<organism evidence="19 20">
    <name type="scientific">Linum tenue</name>
    <dbReference type="NCBI Taxonomy" id="586396"/>
    <lineage>
        <taxon>Eukaryota</taxon>
        <taxon>Viridiplantae</taxon>
        <taxon>Streptophyta</taxon>
        <taxon>Embryophyta</taxon>
        <taxon>Tracheophyta</taxon>
        <taxon>Spermatophyta</taxon>
        <taxon>Magnoliopsida</taxon>
        <taxon>eudicotyledons</taxon>
        <taxon>Gunneridae</taxon>
        <taxon>Pentapetalae</taxon>
        <taxon>rosids</taxon>
        <taxon>fabids</taxon>
        <taxon>Malpighiales</taxon>
        <taxon>Linaceae</taxon>
        <taxon>Linum</taxon>
    </lineage>
</organism>
<dbReference type="InterPro" id="IPR044440">
    <property type="entry name" value="GABAb_receptor_plant_PBP1"/>
</dbReference>
<dbReference type="PIRSF" id="PIRSF037090">
    <property type="entry name" value="Iontro_Glu-like_rcpt_pln"/>
    <property type="match status" value="1"/>
</dbReference>
<keyword evidence="9 13" id="KW-0675">Receptor</keyword>
<comment type="similarity">
    <text evidence="2 13">Belongs to the glutamate-gated ion channel (TC 1.A.10.1) family.</text>
</comment>
<evidence type="ECO:0000256" key="3">
    <source>
        <dbReference type="ARBA" id="ARBA00022448"/>
    </source>
</evidence>
<evidence type="ECO:0000256" key="14">
    <source>
        <dbReference type="PIRSR" id="PIRSR037090-50"/>
    </source>
</evidence>
<protein>
    <recommendedName>
        <fullName evidence="13">Glutamate receptor</fullName>
    </recommendedName>
</protein>
<dbReference type="Pfam" id="PF00060">
    <property type="entry name" value="Lig_chan"/>
    <property type="match status" value="1"/>
</dbReference>
<feature type="transmembrane region" description="Helical" evidence="16">
    <location>
        <begin position="826"/>
        <end position="846"/>
    </location>
</feature>
<sequence length="945" mass="103698">MQQIRLLICCLILAAGAVCSSTPPPPESVNIGVVLSFGSIIGKVSKIAIQAAVADVNSDPTVLPRTKLLASLHDTNFSGFLGIIEVLRLMETQTVAVIGPQSSVTAHVLSFIANELRVPMLSFSATDPTLNSLQFPFFVMTSQSDLYQMAAVADIVEHYGWREVIAIYGDDDHGRNGISALGDQLAARRCRISFKAPLGTKATREEITDVLVQAAMGESRILVVHVPDYWGPMVFAVARYLGMMNPGYVWIATNWFSTILETELDLAPEALEDVQGVLTLRMHTPDSELKAEFVNRWANLTGGAMGLSAYGLYAYDTVWIMARALDAFFAQGGNISFSEDSRLAKLGGENLRLDAMRMLDGGKQLLESILNVDMNGVTGRVKFLPPDDTLIHPAYEVINVIGTGHQRIGYWSNQSGLSIDPPETLYSNPGNQSSSDQHLGPVFWPGKTTQKPRGWVFPNNGRHLAIGVPNRVSYREFIGQVPGTDTYSGYCIDVFTAAVSQLPYAVPYKLVPFGDGVENPSLTELVRLMSAGVYDGIVGDVAIITNRTKMADFTQPYIESGLVVVAPVMTRSSNAWAFMRPFSPAMWAVTGIFFLVVGAVIWILEHRLNDDFRGPPRRQVVTILWFSLSTLFFAHRENTVSTLGRVVLIIWLFVVLIINSSYTASLTSILTVQQLSSPIKGIETLRTSNDPIGYQQGSFARNYLVEELGFHESRMVPLKGPEDCERALKAGPHKGGVAAVVDEQSYLELFLSTRCDFSIVGPEFTRNGWGFAFPKDSPLAVDLSTAILKLSENGDLQRIHDKWLMSSACSSQTTTFQVDRLHLSSFWGLFLICGLACLLALFLYFLKIVRKFSRHQQADVSHAAAAAASSSAALSLSSASVRLQTFLSFVDEKEEEVVSRSRRQSLDRASNRNDCEAVDGETQDSKSGRRVEFSTNKDIGTENGI</sequence>
<dbReference type="GO" id="GO:0007165">
    <property type="term" value="P:signal transduction"/>
    <property type="evidence" value="ECO:0007669"/>
    <property type="project" value="UniProtKB-ARBA"/>
</dbReference>
<evidence type="ECO:0000256" key="13">
    <source>
        <dbReference type="PIRNR" id="PIRNR037090"/>
    </source>
</evidence>
<feature type="transmembrane region" description="Helical" evidence="16">
    <location>
        <begin position="585"/>
        <end position="604"/>
    </location>
</feature>
<comment type="caution">
    <text evidence="19">The sequence shown here is derived from an EMBL/GenBank/DDBJ whole genome shotgun (WGS) entry which is preliminary data.</text>
</comment>
<keyword evidence="14" id="KW-1015">Disulfide bond</keyword>
<dbReference type="GO" id="GO:0015276">
    <property type="term" value="F:ligand-gated monoatomic ion channel activity"/>
    <property type="evidence" value="ECO:0007669"/>
    <property type="project" value="InterPro"/>
</dbReference>
<name>A0AAV0PSZ4_9ROSI</name>
<feature type="domain" description="Ionotropic glutamate receptor C-terminal" evidence="18">
    <location>
        <begin position="465"/>
        <end position="806"/>
    </location>
</feature>
<evidence type="ECO:0000313" key="20">
    <source>
        <dbReference type="Proteomes" id="UP001154282"/>
    </source>
</evidence>
<accession>A0AAV0PSZ4</accession>
<feature type="transmembrane region" description="Helical" evidence="16">
    <location>
        <begin position="646"/>
        <end position="670"/>
    </location>
</feature>
<evidence type="ECO:0000256" key="8">
    <source>
        <dbReference type="ARBA" id="ARBA00023136"/>
    </source>
</evidence>
<dbReference type="Proteomes" id="UP001154282">
    <property type="component" value="Unassembled WGS sequence"/>
</dbReference>
<keyword evidence="3 13" id="KW-0813">Transport</keyword>
<keyword evidence="4 16" id="KW-0812">Transmembrane</keyword>
<keyword evidence="11 13" id="KW-1071">Ligand-gated ion channel</keyword>